<evidence type="ECO:0000313" key="9">
    <source>
        <dbReference type="EMBL" id="EKD16466.1"/>
    </source>
</evidence>
<feature type="signal peptide" evidence="5">
    <location>
        <begin position="1"/>
        <end position="24"/>
    </location>
</feature>
<dbReference type="Pfam" id="PF07731">
    <property type="entry name" value="Cu-oxidase_2"/>
    <property type="match status" value="1"/>
</dbReference>
<dbReference type="OrthoDB" id="2121828at2759"/>
<dbReference type="AlphaFoldDB" id="K1WTT4"/>
<dbReference type="PANTHER" id="PTHR11709:SF394">
    <property type="entry name" value="FI03373P-RELATED"/>
    <property type="match status" value="1"/>
</dbReference>
<name>K1WTT4_MARBU</name>
<evidence type="ECO:0000256" key="1">
    <source>
        <dbReference type="ARBA" id="ARBA00010609"/>
    </source>
</evidence>
<evidence type="ECO:0000259" key="7">
    <source>
        <dbReference type="Pfam" id="PF07731"/>
    </source>
</evidence>
<dbReference type="PANTHER" id="PTHR11709">
    <property type="entry name" value="MULTI-COPPER OXIDASE"/>
    <property type="match status" value="1"/>
</dbReference>
<dbReference type="GO" id="GO:0016491">
    <property type="term" value="F:oxidoreductase activity"/>
    <property type="evidence" value="ECO:0007669"/>
    <property type="project" value="UniProtKB-KW"/>
</dbReference>
<dbReference type="Proteomes" id="UP000006753">
    <property type="component" value="Unassembled WGS sequence"/>
</dbReference>
<evidence type="ECO:0000259" key="6">
    <source>
        <dbReference type="Pfam" id="PF00394"/>
    </source>
</evidence>
<dbReference type="eggNOG" id="KOG1263">
    <property type="taxonomic scope" value="Eukaryota"/>
</dbReference>
<dbReference type="InterPro" id="IPR008972">
    <property type="entry name" value="Cupredoxin"/>
</dbReference>
<dbReference type="CDD" id="cd13873">
    <property type="entry name" value="CuRO_2_AAO_like_2"/>
    <property type="match status" value="1"/>
</dbReference>
<evidence type="ECO:0008006" key="11">
    <source>
        <dbReference type="Google" id="ProtNLM"/>
    </source>
</evidence>
<organism evidence="9 10">
    <name type="scientific">Marssonina brunnea f. sp. multigermtubi (strain MB_m1)</name>
    <name type="common">Marssonina leaf spot fungus</name>
    <dbReference type="NCBI Taxonomy" id="1072389"/>
    <lineage>
        <taxon>Eukaryota</taxon>
        <taxon>Fungi</taxon>
        <taxon>Dikarya</taxon>
        <taxon>Ascomycota</taxon>
        <taxon>Pezizomycotina</taxon>
        <taxon>Leotiomycetes</taxon>
        <taxon>Helotiales</taxon>
        <taxon>Drepanopezizaceae</taxon>
        <taxon>Drepanopeziza</taxon>
    </lineage>
</organism>
<keyword evidence="3" id="KW-0560">Oxidoreductase</keyword>
<keyword evidence="10" id="KW-1185">Reference proteome</keyword>
<dbReference type="KEGG" id="mbe:MBM_04935"/>
<feature type="domain" description="Plastocyanin-like" evidence="6">
    <location>
        <begin position="167"/>
        <end position="316"/>
    </location>
</feature>
<sequence length="595" mass="66084">MLFQHHPLFALFALLVSFFSIASAKTVVHDETFIPDAILRVTEADTTQACLAAKPIVLVNGTSPGPALTLRAGEVYWIRVYNDMHNQNLTMHWHGLAMTTSPFSDGTPLASQWPIPPQKFFDYELGIPTHSAGTYFYHSHVGMQAISATGPLIVEDKLEVPYYYDEERIILLQDVFAKDDLTLEKGLLANPLVWSGESEMILVNGKGAGTANGKVCNGTLASLDVQPGKTYRLRFIGGTALTFASLAIEGHDLTIIEVDGAYTQPYNTSFLQLGSGQRYSVLLTTKSAPEKSAYYMQIESRDRPTLTRSFAVLNYGVPSPPTIFYPPPSPPITLPDTEVAFLDYDLAPHPDHEHLRMPCASEVTRTITMVIHQRYDGVVTWVQNSFPWQETFPKEPYLVSLYNGDVSNFPSMERALANGGIDPVTRTFPAQIGEVLEIIIQNTGSDNNTVDSHPYHAHGEHFWDLGMGDGAYDQAANEAKWAAAAARGASPIRRDTSMVRRYSNRAPKDSPAGWRAWRLRVTQPGVWMLHCHILPHMVMGMQTVWVHGNRSEVLRDVQDPDVQGYLKYGGDVLGDRNSWPSVVEFQSGKTWTDGQ</sequence>
<evidence type="ECO:0000313" key="10">
    <source>
        <dbReference type="Proteomes" id="UP000006753"/>
    </source>
</evidence>
<dbReference type="InParanoid" id="K1WTT4"/>
<dbReference type="EMBL" id="JH921438">
    <property type="protein sequence ID" value="EKD16466.1"/>
    <property type="molecule type" value="Genomic_DNA"/>
</dbReference>
<dbReference type="GO" id="GO:0005507">
    <property type="term" value="F:copper ion binding"/>
    <property type="evidence" value="ECO:0007669"/>
    <property type="project" value="InterPro"/>
</dbReference>
<feature type="domain" description="Plastocyanin-like" evidence="8">
    <location>
        <begin position="41"/>
        <end position="157"/>
    </location>
</feature>
<keyword evidence="2" id="KW-0479">Metal-binding</keyword>
<comment type="similarity">
    <text evidence="1">Belongs to the multicopper oxidase family.</text>
</comment>
<dbReference type="CDD" id="cd13895">
    <property type="entry name" value="CuRO_3_AAO_like_2"/>
    <property type="match status" value="1"/>
</dbReference>
<dbReference type="Gene3D" id="2.60.40.420">
    <property type="entry name" value="Cupredoxins - blue copper proteins"/>
    <property type="match status" value="3"/>
</dbReference>
<evidence type="ECO:0000259" key="8">
    <source>
        <dbReference type="Pfam" id="PF07732"/>
    </source>
</evidence>
<dbReference type="InterPro" id="IPR033138">
    <property type="entry name" value="Cu_oxidase_CS"/>
</dbReference>
<dbReference type="InterPro" id="IPR011707">
    <property type="entry name" value="Cu-oxidase-like_N"/>
</dbReference>
<evidence type="ECO:0000256" key="5">
    <source>
        <dbReference type="SAM" id="SignalP"/>
    </source>
</evidence>
<reference evidence="9 10" key="1">
    <citation type="journal article" date="2012" name="BMC Genomics">
        <title>Sequencing the genome of Marssonina brunnea reveals fungus-poplar co-evolution.</title>
        <authorList>
            <person name="Zhu S."/>
            <person name="Cao Y.-Z."/>
            <person name="Jiang C."/>
            <person name="Tan B.-Y."/>
            <person name="Wang Z."/>
            <person name="Feng S."/>
            <person name="Zhang L."/>
            <person name="Su X.-H."/>
            <person name="Brejova B."/>
            <person name="Vinar T."/>
            <person name="Xu M."/>
            <person name="Wang M.-X."/>
            <person name="Zhang S.-G."/>
            <person name="Huang M.-R."/>
            <person name="Wu R."/>
            <person name="Zhou Y."/>
        </authorList>
    </citation>
    <scope>NUCLEOTIDE SEQUENCE [LARGE SCALE GENOMIC DNA]</scope>
    <source>
        <strain evidence="9 10">MB_m1</strain>
    </source>
</reference>
<dbReference type="InterPro" id="IPR011706">
    <property type="entry name" value="Cu-oxidase_C"/>
</dbReference>
<dbReference type="NCBIfam" id="TIGR03390">
    <property type="entry name" value="ascorbOXfungal"/>
    <property type="match status" value="1"/>
</dbReference>
<proteinExistence type="inferred from homology"/>
<dbReference type="Pfam" id="PF07732">
    <property type="entry name" value="Cu-oxidase_3"/>
    <property type="match status" value="1"/>
</dbReference>
<dbReference type="InterPro" id="IPR045087">
    <property type="entry name" value="Cu-oxidase_fam"/>
</dbReference>
<dbReference type="SUPFAM" id="SSF49503">
    <property type="entry name" value="Cupredoxins"/>
    <property type="match status" value="3"/>
</dbReference>
<gene>
    <name evidence="9" type="ORF">MBM_04935</name>
</gene>
<evidence type="ECO:0000256" key="2">
    <source>
        <dbReference type="ARBA" id="ARBA00022723"/>
    </source>
</evidence>
<dbReference type="InterPro" id="IPR001117">
    <property type="entry name" value="Cu-oxidase_2nd"/>
</dbReference>
<dbReference type="PROSITE" id="PS00080">
    <property type="entry name" value="MULTICOPPER_OXIDASE2"/>
    <property type="match status" value="1"/>
</dbReference>
<feature type="chain" id="PRO_5003853140" description="L-ascorbate oxidase" evidence="5">
    <location>
        <begin position="25"/>
        <end position="595"/>
    </location>
</feature>
<accession>K1WTT4</accession>
<protein>
    <recommendedName>
        <fullName evidence="11">L-ascorbate oxidase</fullName>
    </recommendedName>
</protein>
<evidence type="ECO:0000256" key="3">
    <source>
        <dbReference type="ARBA" id="ARBA00023002"/>
    </source>
</evidence>
<dbReference type="Pfam" id="PF00394">
    <property type="entry name" value="Cu-oxidase"/>
    <property type="match status" value="1"/>
</dbReference>
<keyword evidence="4" id="KW-0186">Copper</keyword>
<dbReference type="InterPro" id="IPR002355">
    <property type="entry name" value="Cu_oxidase_Cu_BS"/>
</dbReference>
<feature type="domain" description="Plastocyanin-like" evidence="7">
    <location>
        <begin position="395"/>
        <end position="548"/>
    </location>
</feature>
<dbReference type="HOGENOM" id="CLU_006504_8_3_1"/>
<dbReference type="GeneID" id="18760870"/>
<dbReference type="PROSITE" id="PS00079">
    <property type="entry name" value="MULTICOPPER_OXIDASE1"/>
    <property type="match status" value="1"/>
</dbReference>
<dbReference type="OMA" id="QWPIAPH"/>
<keyword evidence="5" id="KW-0732">Signal</keyword>
<dbReference type="InterPro" id="IPR035666">
    <property type="entry name" value="MCO_CuRO_3"/>
</dbReference>
<dbReference type="STRING" id="1072389.K1WTT4"/>
<evidence type="ECO:0000256" key="4">
    <source>
        <dbReference type="ARBA" id="ARBA00023008"/>
    </source>
</evidence>
<dbReference type="InterPro" id="IPR017762">
    <property type="entry name" value="Multicopper_oxidase_fun"/>
</dbReference>